<accession>A0A926VM40</accession>
<keyword evidence="7 17" id="KW-0812">Transmembrane</keyword>
<dbReference type="RefSeq" id="WP_190475273.1">
    <property type="nucleotide sequence ID" value="NZ_JACJPW010000174.1"/>
</dbReference>
<feature type="domain" description="Histidine kinase" evidence="18">
    <location>
        <begin position="328"/>
        <end position="557"/>
    </location>
</feature>
<dbReference type="Gene3D" id="3.30.565.10">
    <property type="entry name" value="Histidine kinase-like ATPase, C-terminal domain"/>
    <property type="match status" value="1"/>
</dbReference>
<feature type="transmembrane region" description="Helical" evidence="17">
    <location>
        <begin position="208"/>
        <end position="229"/>
    </location>
</feature>
<dbReference type="PRINTS" id="PR00344">
    <property type="entry name" value="BCTRLSENSOR"/>
</dbReference>
<sequence>MRHLRNKLKKNSPPLPLRLLLTVPFALLITASVGLTGWISFIASKQTMNDLVAQLLQQATKRISEPLDYFDSLPNADQMAQESGQSVLKDLQISPNSQIFILNRSGKIIAYSTPTTKDIPDYLVPQKLIHQQTIIKYSIEFLRKHFDNLYAIEKSETLNFNVNGDKYLLQVKPFSESGFENKHSIDWLIVAVVPETDFMNQVNANTRITFVLCLLALILSIALLLFISLRIELKLRRLIEATQAIAQGNLNQEVLGSNVAELEYLARAFNQMSQQLQQYRSQSEYYSNILERKVESKIRQLKQKNEELKKAKKAAEAANHAKTTFLANMSHELRTPLNVILGFAQQMTRHELTTPSQQSRLDVINRSGSHLLKLINNILSLSKIEAGQMTLDEIAFDFYALLDDIEQMLLPKANLKGLQLIFQRSKKVPQYIRTDESKLRQVLMNLLENAIKFTSSGSVTLQVQVTDRLRLSPDEQSSKVKALLFCISDTGSGIAREELGSLFKPFVQTETGRRSQTGTGLGLPISRQFIKLMSGDIRVKSRLGKGTAFRFYIRVGLAEVSEVENNLSPPKVIGLAPLQQKYRILVVDDQWENRLLLSECCKEVGFQVWQASNGKEAIKLWQQHKPHLIWMDIRMPIMDGYQATQFIRKQPEGEETVIIALTASAFDVEREKAFHIGCNDFVPKPFRETVIFEKMAFYLGVRYVYEAESSNLQEQYQLVQKLTPESLSVLPQELLIQLHQAASLGDDQKVKELLDQIPQLQNPLKIALTQLVEELRLDTISDLTKMYVETEGLASKAR</sequence>
<evidence type="ECO:0000256" key="17">
    <source>
        <dbReference type="SAM" id="Phobius"/>
    </source>
</evidence>
<evidence type="ECO:0000256" key="16">
    <source>
        <dbReference type="SAM" id="Coils"/>
    </source>
</evidence>
<dbReference type="Pfam" id="PF00512">
    <property type="entry name" value="HisKA"/>
    <property type="match status" value="1"/>
</dbReference>
<dbReference type="InterPro" id="IPR003661">
    <property type="entry name" value="HisK_dim/P_dom"/>
</dbReference>
<proteinExistence type="inferred from homology"/>
<dbReference type="SUPFAM" id="SSF47384">
    <property type="entry name" value="Homodimeric domain of signal transducing histidine kinase"/>
    <property type="match status" value="1"/>
</dbReference>
<dbReference type="CDD" id="cd00082">
    <property type="entry name" value="HisKA"/>
    <property type="match status" value="1"/>
</dbReference>
<keyword evidence="16" id="KW-0175">Coiled coil</keyword>
<evidence type="ECO:0000256" key="4">
    <source>
        <dbReference type="ARBA" id="ARBA00012438"/>
    </source>
</evidence>
<dbReference type="PROSITE" id="PS50109">
    <property type="entry name" value="HIS_KIN"/>
    <property type="match status" value="1"/>
</dbReference>
<dbReference type="CDD" id="cd06225">
    <property type="entry name" value="HAMP"/>
    <property type="match status" value="1"/>
</dbReference>
<evidence type="ECO:0000259" key="18">
    <source>
        <dbReference type="PROSITE" id="PS50109"/>
    </source>
</evidence>
<dbReference type="CDD" id="cd16922">
    <property type="entry name" value="HATPase_EvgS-ArcB-TorS-like"/>
    <property type="match status" value="1"/>
</dbReference>
<evidence type="ECO:0000256" key="11">
    <source>
        <dbReference type="ARBA" id="ARBA00022989"/>
    </source>
</evidence>
<evidence type="ECO:0000256" key="1">
    <source>
        <dbReference type="ARBA" id="ARBA00000085"/>
    </source>
</evidence>
<evidence type="ECO:0000256" key="9">
    <source>
        <dbReference type="ARBA" id="ARBA00022777"/>
    </source>
</evidence>
<dbReference type="InterPro" id="IPR001789">
    <property type="entry name" value="Sig_transdc_resp-reg_receiver"/>
</dbReference>
<dbReference type="Gene3D" id="3.30.450.20">
    <property type="entry name" value="PAS domain"/>
    <property type="match status" value="1"/>
</dbReference>
<dbReference type="SMART" id="SM00304">
    <property type="entry name" value="HAMP"/>
    <property type="match status" value="1"/>
</dbReference>
<feature type="domain" description="HAMP" evidence="20">
    <location>
        <begin position="229"/>
        <end position="281"/>
    </location>
</feature>
<comment type="similarity">
    <text evidence="3">In the N-terminal section; belongs to the phytochrome family.</text>
</comment>
<dbReference type="Pfam" id="PF00072">
    <property type="entry name" value="Response_reg"/>
    <property type="match status" value="1"/>
</dbReference>
<dbReference type="InterPro" id="IPR011006">
    <property type="entry name" value="CheY-like_superfamily"/>
</dbReference>
<evidence type="ECO:0000256" key="13">
    <source>
        <dbReference type="ARBA" id="ARBA00023136"/>
    </source>
</evidence>
<feature type="coiled-coil region" evidence="16">
    <location>
        <begin position="287"/>
        <end position="321"/>
    </location>
</feature>
<keyword evidence="9" id="KW-0418">Kinase</keyword>
<dbReference type="CDD" id="cd17546">
    <property type="entry name" value="REC_hyHK_CKI1_RcsC-like"/>
    <property type="match status" value="1"/>
</dbReference>
<dbReference type="InterPro" id="IPR036097">
    <property type="entry name" value="HisK_dim/P_sf"/>
</dbReference>
<dbReference type="InterPro" id="IPR005467">
    <property type="entry name" value="His_kinase_dom"/>
</dbReference>
<dbReference type="InterPro" id="IPR003594">
    <property type="entry name" value="HATPase_dom"/>
</dbReference>
<comment type="catalytic activity">
    <reaction evidence="1">
        <text>ATP + protein L-histidine = ADP + protein N-phospho-L-histidine.</text>
        <dbReference type="EC" id="2.7.13.3"/>
    </reaction>
</comment>
<evidence type="ECO:0000259" key="19">
    <source>
        <dbReference type="PROSITE" id="PS50110"/>
    </source>
</evidence>
<protein>
    <recommendedName>
        <fullName evidence="14">Circadian input-output histidine kinase CikA</fullName>
        <ecNumber evidence="4">2.7.13.3</ecNumber>
    </recommendedName>
</protein>
<keyword evidence="5 15" id="KW-0597">Phosphoprotein</keyword>
<evidence type="ECO:0000256" key="3">
    <source>
        <dbReference type="ARBA" id="ARBA00006402"/>
    </source>
</evidence>
<keyword evidence="11 17" id="KW-1133">Transmembrane helix</keyword>
<dbReference type="Pfam" id="PF00672">
    <property type="entry name" value="HAMP"/>
    <property type="match status" value="1"/>
</dbReference>
<evidence type="ECO:0000313" key="21">
    <source>
        <dbReference type="EMBL" id="MBD2186193.1"/>
    </source>
</evidence>
<dbReference type="PROSITE" id="PS50110">
    <property type="entry name" value="RESPONSE_REGULATORY"/>
    <property type="match status" value="1"/>
</dbReference>
<dbReference type="EC" id="2.7.13.3" evidence="4"/>
<evidence type="ECO:0000256" key="2">
    <source>
        <dbReference type="ARBA" id="ARBA00004370"/>
    </source>
</evidence>
<dbReference type="FunFam" id="3.30.565.10:FF:000010">
    <property type="entry name" value="Sensor histidine kinase RcsC"/>
    <property type="match status" value="1"/>
</dbReference>
<dbReference type="PROSITE" id="PS50885">
    <property type="entry name" value="HAMP"/>
    <property type="match status" value="1"/>
</dbReference>
<dbReference type="InterPro" id="IPR036890">
    <property type="entry name" value="HATPase_C_sf"/>
</dbReference>
<keyword evidence="22" id="KW-1185">Reference proteome</keyword>
<dbReference type="SUPFAM" id="SSF52172">
    <property type="entry name" value="CheY-like"/>
    <property type="match status" value="1"/>
</dbReference>
<dbReference type="Gene3D" id="1.10.8.500">
    <property type="entry name" value="HAMP domain in histidine kinase"/>
    <property type="match status" value="1"/>
</dbReference>
<evidence type="ECO:0000256" key="15">
    <source>
        <dbReference type="PROSITE-ProRule" id="PRU00169"/>
    </source>
</evidence>
<reference evidence="21" key="1">
    <citation type="journal article" date="2015" name="ISME J.">
        <title>Draft Genome Sequence of Streptomyces incarnatus NRRL8089, which Produces the Nucleoside Antibiotic Sinefungin.</title>
        <authorList>
            <person name="Oshima K."/>
            <person name="Hattori M."/>
            <person name="Shimizu H."/>
            <person name="Fukuda K."/>
            <person name="Nemoto M."/>
            <person name="Inagaki K."/>
            <person name="Tamura T."/>
        </authorList>
    </citation>
    <scope>NUCLEOTIDE SEQUENCE</scope>
    <source>
        <strain evidence="21">FACHB-1375</strain>
    </source>
</reference>
<evidence type="ECO:0000256" key="14">
    <source>
        <dbReference type="ARBA" id="ARBA00074306"/>
    </source>
</evidence>
<dbReference type="Proteomes" id="UP000641646">
    <property type="component" value="Unassembled WGS sequence"/>
</dbReference>
<name>A0A926VM40_9CYAN</name>
<dbReference type="InterPro" id="IPR004358">
    <property type="entry name" value="Sig_transdc_His_kin-like_C"/>
</dbReference>
<keyword evidence="12" id="KW-0902">Two-component regulatory system</keyword>
<dbReference type="SMART" id="SM00448">
    <property type="entry name" value="REC"/>
    <property type="match status" value="1"/>
</dbReference>
<comment type="caution">
    <text evidence="21">The sequence shown here is derived from an EMBL/GenBank/DDBJ whole genome shotgun (WGS) entry which is preliminary data.</text>
</comment>
<dbReference type="Gene3D" id="1.10.287.130">
    <property type="match status" value="1"/>
</dbReference>
<feature type="modified residue" description="4-aspartylphosphate" evidence="15">
    <location>
        <position position="632"/>
    </location>
</feature>
<evidence type="ECO:0000256" key="8">
    <source>
        <dbReference type="ARBA" id="ARBA00022741"/>
    </source>
</evidence>
<dbReference type="GO" id="GO:0005524">
    <property type="term" value="F:ATP binding"/>
    <property type="evidence" value="ECO:0007669"/>
    <property type="project" value="UniProtKB-KW"/>
</dbReference>
<keyword evidence="10" id="KW-0067">ATP-binding</keyword>
<dbReference type="GO" id="GO:0000155">
    <property type="term" value="F:phosphorelay sensor kinase activity"/>
    <property type="evidence" value="ECO:0007669"/>
    <property type="project" value="InterPro"/>
</dbReference>
<evidence type="ECO:0000256" key="6">
    <source>
        <dbReference type="ARBA" id="ARBA00022679"/>
    </source>
</evidence>
<keyword evidence="6" id="KW-0808">Transferase</keyword>
<evidence type="ECO:0000313" key="22">
    <source>
        <dbReference type="Proteomes" id="UP000641646"/>
    </source>
</evidence>
<feature type="domain" description="Response regulatory" evidence="19">
    <location>
        <begin position="583"/>
        <end position="699"/>
    </location>
</feature>
<dbReference type="FunFam" id="1.10.287.130:FF:000004">
    <property type="entry name" value="Ethylene receptor 1"/>
    <property type="match status" value="1"/>
</dbReference>
<evidence type="ECO:0000256" key="7">
    <source>
        <dbReference type="ARBA" id="ARBA00022692"/>
    </source>
</evidence>
<dbReference type="SMART" id="SM00387">
    <property type="entry name" value="HATPase_c"/>
    <property type="match status" value="1"/>
</dbReference>
<keyword evidence="8" id="KW-0547">Nucleotide-binding</keyword>
<keyword evidence="13 17" id="KW-0472">Membrane</keyword>
<dbReference type="GO" id="GO:0016020">
    <property type="term" value="C:membrane"/>
    <property type="evidence" value="ECO:0007669"/>
    <property type="project" value="UniProtKB-SubCell"/>
</dbReference>
<dbReference type="AlphaFoldDB" id="A0A926VM40"/>
<dbReference type="SUPFAM" id="SSF158472">
    <property type="entry name" value="HAMP domain-like"/>
    <property type="match status" value="1"/>
</dbReference>
<organism evidence="21 22">
    <name type="scientific">Aerosakkonema funiforme FACHB-1375</name>
    <dbReference type="NCBI Taxonomy" id="2949571"/>
    <lineage>
        <taxon>Bacteria</taxon>
        <taxon>Bacillati</taxon>
        <taxon>Cyanobacteriota</taxon>
        <taxon>Cyanophyceae</taxon>
        <taxon>Oscillatoriophycideae</taxon>
        <taxon>Aerosakkonematales</taxon>
        <taxon>Aerosakkonemataceae</taxon>
        <taxon>Aerosakkonema</taxon>
    </lineage>
</organism>
<dbReference type="Pfam" id="PF02518">
    <property type="entry name" value="HATPase_c"/>
    <property type="match status" value="1"/>
</dbReference>
<evidence type="ECO:0000256" key="5">
    <source>
        <dbReference type="ARBA" id="ARBA00022553"/>
    </source>
</evidence>
<evidence type="ECO:0000256" key="10">
    <source>
        <dbReference type="ARBA" id="ARBA00022840"/>
    </source>
</evidence>
<evidence type="ECO:0000259" key="20">
    <source>
        <dbReference type="PROSITE" id="PS50885"/>
    </source>
</evidence>
<dbReference type="Gene3D" id="3.40.50.2300">
    <property type="match status" value="1"/>
</dbReference>
<comment type="subcellular location">
    <subcellularLocation>
        <location evidence="2">Membrane</location>
    </subcellularLocation>
</comment>
<dbReference type="PANTHER" id="PTHR45339">
    <property type="entry name" value="HYBRID SIGNAL TRANSDUCTION HISTIDINE KINASE J"/>
    <property type="match status" value="1"/>
</dbReference>
<dbReference type="EMBL" id="JACJPW010000174">
    <property type="protein sequence ID" value="MBD2186193.1"/>
    <property type="molecule type" value="Genomic_DNA"/>
</dbReference>
<dbReference type="SUPFAM" id="SSF55874">
    <property type="entry name" value="ATPase domain of HSP90 chaperone/DNA topoisomerase II/histidine kinase"/>
    <property type="match status" value="1"/>
</dbReference>
<dbReference type="InterPro" id="IPR003660">
    <property type="entry name" value="HAMP_dom"/>
</dbReference>
<reference evidence="21" key="2">
    <citation type="submission" date="2020-08" db="EMBL/GenBank/DDBJ databases">
        <authorList>
            <person name="Chen M."/>
            <person name="Teng W."/>
            <person name="Zhao L."/>
            <person name="Hu C."/>
            <person name="Zhou Y."/>
            <person name="Han B."/>
            <person name="Song L."/>
            <person name="Shu W."/>
        </authorList>
    </citation>
    <scope>NUCLEOTIDE SEQUENCE</scope>
    <source>
        <strain evidence="21">FACHB-1375</strain>
    </source>
</reference>
<gene>
    <name evidence="21" type="ORF">H6G03_34920</name>
</gene>
<dbReference type="SMART" id="SM00388">
    <property type="entry name" value="HisKA"/>
    <property type="match status" value="1"/>
</dbReference>
<dbReference type="PANTHER" id="PTHR45339:SF1">
    <property type="entry name" value="HYBRID SIGNAL TRANSDUCTION HISTIDINE KINASE J"/>
    <property type="match status" value="1"/>
</dbReference>
<evidence type="ECO:0000256" key="12">
    <source>
        <dbReference type="ARBA" id="ARBA00023012"/>
    </source>
</evidence>